<dbReference type="InterPro" id="IPR037914">
    <property type="entry name" value="SpoVT-AbrB_sf"/>
</dbReference>
<proteinExistence type="predicted"/>
<protein>
    <recommendedName>
        <fullName evidence="3">SpoVT-AbrB domain-containing protein</fullName>
    </recommendedName>
</protein>
<dbReference type="EMBL" id="LT841358">
    <property type="protein sequence ID" value="SMH71346.1"/>
    <property type="molecule type" value="Genomic_DNA"/>
</dbReference>
<evidence type="ECO:0000313" key="1">
    <source>
        <dbReference type="EMBL" id="SMH71346.1"/>
    </source>
</evidence>
<name>A0A2H1FEZ5_9ARCH</name>
<reference evidence="2" key="1">
    <citation type="submission" date="2017-03" db="EMBL/GenBank/DDBJ databases">
        <authorList>
            <person name="Herbold C."/>
        </authorList>
    </citation>
    <scope>NUCLEOTIDE SEQUENCE [LARGE SCALE GENOMIC DNA]</scope>
</reference>
<accession>A0A2H1FEZ5</accession>
<gene>
    <name evidence="1" type="ORF">NCS_11153</name>
</gene>
<dbReference type="Proteomes" id="UP000230607">
    <property type="component" value="Chromosome 1"/>
</dbReference>
<evidence type="ECO:0008006" key="3">
    <source>
        <dbReference type="Google" id="ProtNLM"/>
    </source>
</evidence>
<evidence type="ECO:0000313" key="2">
    <source>
        <dbReference type="Proteomes" id="UP000230607"/>
    </source>
</evidence>
<sequence length="60" mass="6915">MVKTNIRKIGKIGSYTRMLTLPLFWLEIVGLDVGDFVELSLGKNKELVIKPKRVKNEKKE</sequence>
<keyword evidence="2" id="KW-1185">Reference proteome</keyword>
<dbReference type="SUPFAM" id="SSF89447">
    <property type="entry name" value="AbrB/MazE/MraZ-like"/>
    <property type="match status" value="1"/>
</dbReference>
<organism evidence="1 2">
    <name type="scientific">Candidatus Nitrosotalea okcheonensis</name>
    <dbReference type="NCBI Taxonomy" id="1903276"/>
    <lineage>
        <taxon>Archaea</taxon>
        <taxon>Nitrososphaerota</taxon>
        <taxon>Nitrososphaeria</taxon>
        <taxon>Nitrosotaleales</taxon>
        <taxon>Nitrosotaleaceae</taxon>
        <taxon>Nitrosotalea</taxon>
    </lineage>
</organism>
<dbReference type="AlphaFoldDB" id="A0A2H1FEZ5"/>